<keyword evidence="1" id="KW-1133">Transmembrane helix</keyword>
<protein>
    <submittedName>
        <fullName evidence="2">Uncharacterized protein</fullName>
    </submittedName>
</protein>
<keyword evidence="1" id="KW-0472">Membrane</keyword>
<evidence type="ECO:0000256" key="1">
    <source>
        <dbReference type="SAM" id="Phobius"/>
    </source>
</evidence>
<name>A0A1G2BN95_9BACT</name>
<organism evidence="2 3">
    <name type="scientific">Candidatus Komeilibacteria bacterium RIFCSPHIGHO2_01_FULL_52_14</name>
    <dbReference type="NCBI Taxonomy" id="1798549"/>
    <lineage>
        <taxon>Bacteria</taxon>
        <taxon>Candidatus Komeiliibacteriota</taxon>
    </lineage>
</organism>
<accession>A0A1G2BN95</accession>
<evidence type="ECO:0000313" key="2">
    <source>
        <dbReference type="EMBL" id="OGY90614.1"/>
    </source>
</evidence>
<feature type="transmembrane region" description="Helical" evidence="1">
    <location>
        <begin position="77"/>
        <end position="98"/>
    </location>
</feature>
<gene>
    <name evidence="2" type="ORF">A2677_02300</name>
</gene>
<comment type="caution">
    <text evidence="2">The sequence shown here is derived from an EMBL/GenBank/DDBJ whole genome shotgun (WGS) entry which is preliminary data.</text>
</comment>
<proteinExistence type="predicted"/>
<keyword evidence="1" id="KW-0812">Transmembrane</keyword>
<dbReference type="Proteomes" id="UP000177817">
    <property type="component" value="Unassembled WGS sequence"/>
</dbReference>
<dbReference type="AlphaFoldDB" id="A0A1G2BN95"/>
<reference evidence="2 3" key="1">
    <citation type="journal article" date="2016" name="Nat. Commun.">
        <title>Thousands of microbial genomes shed light on interconnected biogeochemical processes in an aquifer system.</title>
        <authorList>
            <person name="Anantharaman K."/>
            <person name="Brown C.T."/>
            <person name="Hug L.A."/>
            <person name="Sharon I."/>
            <person name="Castelle C.J."/>
            <person name="Probst A.J."/>
            <person name="Thomas B.C."/>
            <person name="Singh A."/>
            <person name="Wilkins M.J."/>
            <person name="Karaoz U."/>
            <person name="Brodie E.L."/>
            <person name="Williams K.H."/>
            <person name="Hubbard S.S."/>
            <person name="Banfield J.F."/>
        </authorList>
    </citation>
    <scope>NUCLEOTIDE SEQUENCE [LARGE SCALE GENOMIC DNA]</scope>
</reference>
<evidence type="ECO:0000313" key="3">
    <source>
        <dbReference type="Proteomes" id="UP000177817"/>
    </source>
</evidence>
<sequence length="99" mass="11357">MNYNGRTFDPIESMMRERRDPFQDVHFQHVIDDIAALESWMKNKKIQNNWTLIEKLAFLRNVEATIRTGTAVRRTQLAWFTLAIGTVAAGFGFLIGIAA</sequence>
<dbReference type="EMBL" id="MHKK01000004">
    <property type="protein sequence ID" value="OGY90614.1"/>
    <property type="molecule type" value="Genomic_DNA"/>
</dbReference>